<dbReference type="Proteomes" id="UP000821656">
    <property type="component" value="Unassembled WGS sequence"/>
</dbReference>
<reference evidence="3" key="1">
    <citation type="submission" date="2020-05" db="EMBL/GenBank/DDBJ databases">
        <title>Genomic insights into acetone-butanol-ethanol (ABE) fermentation by sequencing solventogenic clostridia strains.</title>
        <authorList>
            <person name="Brown S."/>
        </authorList>
    </citation>
    <scope>NUCLEOTIDE SEQUENCE</scope>
    <source>
        <strain evidence="3">DJ126</strain>
    </source>
</reference>
<accession>A0A9Q5GJ91</accession>
<keyword evidence="1" id="KW-0175">Coiled coil</keyword>
<comment type="caution">
    <text evidence="3">The sequence shown here is derived from an EMBL/GenBank/DDBJ whole genome shotgun (WGS) entry which is preliminary data.</text>
</comment>
<dbReference type="AlphaFoldDB" id="A0A9Q5GJ91"/>
<dbReference type="EMBL" id="JABSXK010000001">
    <property type="protein sequence ID" value="NRV11488.1"/>
    <property type="molecule type" value="Genomic_DNA"/>
</dbReference>
<keyword evidence="2" id="KW-0812">Transmembrane</keyword>
<evidence type="ECO:0000313" key="3">
    <source>
        <dbReference type="EMBL" id="NRV11488.1"/>
    </source>
</evidence>
<protein>
    <submittedName>
        <fullName evidence="3">Uncharacterized protein</fullName>
    </submittedName>
</protein>
<feature type="transmembrane region" description="Helical" evidence="2">
    <location>
        <begin position="169"/>
        <end position="189"/>
    </location>
</feature>
<sequence length="518" mass="58135">MSDNIYNQMVNEAGKSLLAQRNQMENAERQLVKASQEISNLEVLNDENLSELDKLLLQAEMLCSTQGIDTSQVSEKHIEEGEKLVALTEEEKVDIKVPAFEELVTIAIDDTISWDEYLSNINKFALENNIDLKVDPFENLLSQSQKAEIAERIYSDYTMKKANCDKYDYMIAAFCGVVAGLIDSFFVGMPDHSKLGKWTNDQTDEFVKKIAKLKGWSPPEGDRNTIIASAIKFLEEKHKVNYDQATGKAAGDLLGMSMSNHHIKSLGHAPDLVGLIFAIVDQFTSTSHFVDNGRLIVFDTETSRLQGKTFVAKLFCGFSNWLGHLISDVAGSSSGRRSNPDGYGSGIPMPFFELFQLCNKGNFKIYPGNDKSNKPTEVSLADLSVKIFENHYDARFGMAQAIPVVINEISIRLLWAIKSRFYCNKSWTECIPIGSHPELRRMLLTGHGVLCLVDGLDAIARSKGQILLFALHLNFVAWKRLAFSGLMEIRALYKENAIDIAALDEDLWNEWNSLYQQN</sequence>
<evidence type="ECO:0000256" key="2">
    <source>
        <dbReference type="SAM" id="Phobius"/>
    </source>
</evidence>
<gene>
    <name evidence="3" type="ORF">DFH45_004451</name>
</gene>
<organism evidence="3 4">
    <name type="scientific">Clostridium beijerinckii</name>
    <name type="common">Clostridium MP</name>
    <dbReference type="NCBI Taxonomy" id="1520"/>
    <lineage>
        <taxon>Bacteria</taxon>
        <taxon>Bacillati</taxon>
        <taxon>Bacillota</taxon>
        <taxon>Clostridia</taxon>
        <taxon>Eubacteriales</taxon>
        <taxon>Clostridiaceae</taxon>
        <taxon>Clostridium</taxon>
    </lineage>
</organism>
<keyword evidence="2" id="KW-0472">Membrane</keyword>
<evidence type="ECO:0000256" key="1">
    <source>
        <dbReference type="SAM" id="Coils"/>
    </source>
</evidence>
<keyword evidence="2" id="KW-1133">Transmembrane helix</keyword>
<proteinExistence type="predicted"/>
<feature type="coiled-coil region" evidence="1">
    <location>
        <begin position="10"/>
        <end position="44"/>
    </location>
</feature>
<name>A0A9Q5GJ91_CLOBE</name>
<evidence type="ECO:0000313" key="4">
    <source>
        <dbReference type="Proteomes" id="UP000821656"/>
    </source>
</evidence>
<dbReference type="RefSeq" id="WP_077307165.1">
    <property type="nucleotide sequence ID" value="NZ_CP016090.1"/>
</dbReference>